<keyword evidence="3" id="KW-0436">Ligase</keyword>
<organism evidence="3 4">
    <name type="scientific">Kutzneria kofuensis</name>
    <dbReference type="NCBI Taxonomy" id="103725"/>
    <lineage>
        <taxon>Bacteria</taxon>
        <taxon>Bacillati</taxon>
        <taxon>Actinomycetota</taxon>
        <taxon>Actinomycetes</taxon>
        <taxon>Pseudonocardiales</taxon>
        <taxon>Pseudonocardiaceae</taxon>
        <taxon>Kutzneria</taxon>
    </lineage>
</organism>
<evidence type="ECO:0000313" key="4">
    <source>
        <dbReference type="Proteomes" id="UP000585638"/>
    </source>
</evidence>
<dbReference type="InterPro" id="IPR025110">
    <property type="entry name" value="AMP-bd_C"/>
</dbReference>
<evidence type="ECO:0000259" key="2">
    <source>
        <dbReference type="Pfam" id="PF13193"/>
    </source>
</evidence>
<dbReference type="InterPro" id="IPR045851">
    <property type="entry name" value="AMP-bd_C_sf"/>
</dbReference>
<dbReference type="GO" id="GO:0016877">
    <property type="term" value="F:ligase activity, forming carbon-sulfur bonds"/>
    <property type="evidence" value="ECO:0007669"/>
    <property type="project" value="UniProtKB-ARBA"/>
</dbReference>
<dbReference type="EMBL" id="JACHIR010000001">
    <property type="protein sequence ID" value="MBB5895299.1"/>
    <property type="molecule type" value="Genomic_DNA"/>
</dbReference>
<comment type="caution">
    <text evidence="3">The sequence shown here is derived from an EMBL/GenBank/DDBJ whole genome shotgun (WGS) entry which is preliminary data.</text>
</comment>
<dbReference type="Gene3D" id="3.40.50.12780">
    <property type="entry name" value="N-terminal domain of ligase-like"/>
    <property type="match status" value="1"/>
</dbReference>
<feature type="domain" description="AMP-binding enzyme C-terminal" evidence="2">
    <location>
        <begin position="405"/>
        <end position="478"/>
    </location>
</feature>
<dbReference type="RefSeq" id="WP_184867105.1">
    <property type="nucleotide sequence ID" value="NZ_BAAAWY010000080.1"/>
</dbReference>
<dbReference type="PROSITE" id="PS00455">
    <property type="entry name" value="AMP_BINDING"/>
    <property type="match status" value="1"/>
</dbReference>
<dbReference type="InterPro" id="IPR042099">
    <property type="entry name" value="ANL_N_sf"/>
</dbReference>
<dbReference type="SUPFAM" id="SSF56801">
    <property type="entry name" value="Acetyl-CoA synthetase-like"/>
    <property type="match status" value="1"/>
</dbReference>
<dbReference type="Proteomes" id="UP000585638">
    <property type="component" value="Unassembled WGS sequence"/>
</dbReference>
<dbReference type="Gene3D" id="3.30.300.30">
    <property type="match status" value="1"/>
</dbReference>
<reference evidence="3 4" key="1">
    <citation type="submission" date="2020-08" db="EMBL/GenBank/DDBJ databases">
        <title>Sequencing the genomes of 1000 actinobacteria strains.</title>
        <authorList>
            <person name="Klenk H.-P."/>
        </authorList>
    </citation>
    <scope>NUCLEOTIDE SEQUENCE [LARGE SCALE GENOMIC DNA]</scope>
    <source>
        <strain evidence="3 4">DSM 43851</strain>
    </source>
</reference>
<feature type="domain" description="AMP-dependent synthetase/ligase" evidence="1">
    <location>
        <begin position="17"/>
        <end position="355"/>
    </location>
</feature>
<dbReference type="AlphaFoldDB" id="A0A7W9NK35"/>
<dbReference type="Pfam" id="PF00501">
    <property type="entry name" value="AMP-binding"/>
    <property type="match status" value="1"/>
</dbReference>
<protein>
    <submittedName>
        <fullName evidence="3">Fatty-acyl-CoA synthase</fullName>
        <ecNumber evidence="3">6.2.1.-</ecNumber>
    </submittedName>
</protein>
<evidence type="ECO:0000259" key="1">
    <source>
        <dbReference type="Pfam" id="PF00501"/>
    </source>
</evidence>
<keyword evidence="4" id="KW-1185">Reference proteome</keyword>
<evidence type="ECO:0000313" key="3">
    <source>
        <dbReference type="EMBL" id="MBB5895299.1"/>
    </source>
</evidence>
<name>A0A7W9NK35_9PSEU</name>
<dbReference type="InterPro" id="IPR000873">
    <property type="entry name" value="AMP-dep_synth/lig_dom"/>
</dbReference>
<dbReference type="InterPro" id="IPR050237">
    <property type="entry name" value="ATP-dep_AMP-bd_enzyme"/>
</dbReference>
<dbReference type="Pfam" id="PF13193">
    <property type="entry name" value="AMP-binding_C"/>
    <property type="match status" value="1"/>
</dbReference>
<dbReference type="PANTHER" id="PTHR43767">
    <property type="entry name" value="LONG-CHAIN-FATTY-ACID--COA LIGASE"/>
    <property type="match status" value="1"/>
</dbReference>
<sequence>MDHQNYVEAVLSGIGTDPDRVAVHQPDGSTITAAGLTDLIHRYAHALRDRGIRRGSTVSIMSGNRAEVLAARYATNLLGARVVSLYEGMAVDTLAVIAADVETDVLITDAAHAAGGARIAERAPIKHVLTFADLTGPTTPIAPEPVAANDIFCIRHTGGTTGHPKGIMLPYGPYTERLVDPKRPRLPGVMLVCSTLAHLAGMMADGVLTAGGSMVIHAGYDPARALDAIEKHRVNIVWLLPALLYQLTDEQRRRPRDTSSLRAVIYGGASSSPVKVAEAVETFGPVFTQFYAQTEAGAVSALGPQEHTRPELLGTVGKVLPGVEIRIVDADGRDVPPGGSGEIVKRSSGDSRGYLNNPELTAQVWRDGWVHTGDVGFLDADGYLHVTDRLKDMIIVVGGHVYPAEVESVLLTHPSIAAAAVFGVRDSDGTEHVHAALVPRSELDLETVRAHVTEHMGRQYAPSAITVVDAIPLTDAGKPDKKLLRSRVG</sequence>
<dbReference type="EC" id="6.2.1.-" evidence="3"/>
<proteinExistence type="predicted"/>
<dbReference type="PANTHER" id="PTHR43767:SF7">
    <property type="entry name" value="MEDIUM_LONG-CHAIN-FATTY-ACID--COA LIGASE FADD8"/>
    <property type="match status" value="1"/>
</dbReference>
<gene>
    <name evidence="3" type="ORF">BJ998_006495</name>
</gene>
<accession>A0A7W9NK35</accession>
<dbReference type="InterPro" id="IPR020845">
    <property type="entry name" value="AMP-binding_CS"/>
</dbReference>